<dbReference type="SUPFAM" id="SSF52266">
    <property type="entry name" value="SGNH hydrolase"/>
    <property type="match status" value="1"/>
</dbReference>
<organism evidence="3 4">
    <name type="scientific">Synaphobranchus kaupii</name>
    <name type="common">Kaup's arrowtooth eel</name>
    <dbReference type="NCBI Taxonomy" id="118154"/>
    <lineage>
        <taxon>Eukaryota</taxon>
        <taxon>Metazoa</taxon>
        <taxon>Chordata</taxon>
        <taxon>Craniata</taxon>
        <taxon>Vertebrata</taxon>
        <taxon>Euteleostomi</taxon>
        <taxon>Actinopterygii</taxon>
        <taxon>Neopterygii</taxon>
        <taxon>Teleostei</taxon>
        <taxon>Anguilliformes</taxon>
        <taxon>Synaphobranchidae</taxon>
        <taxon>Synaphobranchus</taxon>
    </lineage>
</organism>
<accession>A0A9Q1F1F8</accession>
<dbReference type="InterPro" id="IPR036514">
    <property type="entry name" value="SGNH_hydro_sf"/>
</dbReference>
<name>A0A9Q1F1F8_SYNKA</name>
<evidence type="ECO:0000313" key="4">
    <source>
        <dbReference type="Proteomes" id="UP001152622"/>
    </source>
</evidence>
<keyword evidence="1" id="KW-0175">Coiled coil</keyword>
<feature type="coiled-coil region" evidence="1">
    <location>
        <begin position="126"/>
        <end position="214"/>
    </location>
</feature>
<feature type="compositionally biased region" description="Polar residues" evidence="2">
    <location>
        <begin position="21"/>
        <end position="42"/>
    </location>
</feature>
<dbReference type="Gene3D" id="3.40.50.1110">
    <property type="entry name" value="SGNH hydrolase"/>
    <property type="match status" value="1"/>
</dbReference>
<evidence type="ECO:0000313" key="3">
    <source>
        <dbReference type="EMBL" id="KAJ8349010.1"/>
    </source>
</evidence>
<protein>
    <submittedName>
        <fullName evidence="3">Uncharacterized protein</fullName>
    </submittedName>
</protein>
<proteinExistence type="predicted"/>
<dbReference type="OrthoDB" id="10056446at2759"/>
<comment type="caution">
    <text evidence="3">The sequence shown here is derived from an EMBL/GenBank/DDBJ whole genome shotgun (WGS) entry which is preliminary data.</text>
</comment>
<feature type="region of interest" description="Disordered" evidence="2">
    <location>
        <begin position="229"/>
        <end position="303"/>
    </location>
</feature>
<gene>
    <name evidence="3" type="ORF">SKAU_G00275990</name>
</gene>
<dbReference type="Proteomes" id="UP001152622">
    <property type="component" value="Chromosome 10"/>
</dbReference>
<keyword evidence="4" id="KW-1185">Reference proteome</keyword>
<evidence type="ECO:0000256" key="2">
    <source>
        <dbReference type="SAM" id="MobiDB-lite"/>
    </source>
</evidence>
<feature type="region of interest" description="Disordered" evidence="2">
    <location>
        <begin position="464"/>
        <end position="503"/>
    </location>
</feature>
<sequence length="503" mass="55893">MKGDSKVTVEMTVGPEPAGATNVSISTPASQSKPTAQPSQGFEIQYPQHIQSAKARKLHKDKVLRSLPETLVSDYSGPEENRAEKHKREPEYKTLEPEPEPYSAPASEAPPPAHYTPSSPKVYSSIRTLRDSLAVLEQEFTQFREDTLANCSSHTQQANSEVASLLRQHRCEMQELRSAMRHLEEDNQALRTELRRVKEELAKADQHSHSLQRDMEGLKHTLHNIQLPPIHTHATSPSANTHTAPPTHTSTPCTQTHTPTTPSKTDIDPTPPITDTQSTPSHVDTHTSTLSPNTPKTSKPTGQHNEADVIILCDSNGKYLNESRLFPGRKVIKLRCPTTETALELLSEQRLGHAKHVLIHTGTNDLSTRRIDVAKALKQVAAKATQEYPAAKVTISTLLPRTDVPQRIIHSINAEVSRGCALLPNVHLAHHRDIRHYHLYDQVHLNKEGVKMFARVLKDTALGRTSTSNYSDKRNPAIHRRPPPPHTAPSPRPPMQRNTLAAC</sequence>
<dbReference type="EMBL" id="JAINUF010000010">
    <property type="protein sequence ID" value="KAJ8349010.1"/>
    <property type="molecule type" value="Genomic_DNA"/>
</dbReference>
<feature type="compositionally biased region" description="Low complexity" evidence="2">
    <location>
        <begin position="231"/>
        <end position="264"/>
    </location>
</feature>
<evidence type="ECO:0000256" key="1">
    <source>
        <dbReference type="SAM" id="Coils"/>
    </source>
</evidence>
<feature type="region of interest" description="Disordered" evidence="2">
    <location>
        <begin position="1"/>
        <end position="121"/>
    </location>
</feature>
<reference evidence="3" key="1">
    <citation type="journal article" date="2023" name="Science">
        <title>Genome structures resolve the early diversification of teleost fishes.</title>
        <authorList>
            <person name="Parey E."/>
            <person name="Louis A."/>
            <person name="Montfort J."/>
            <person name="Bouchez O."/>
            <person name="Roques C."/>
            <person name="Iampietro C."/>
            <person name="Lluch J."/>
            <person name="Castinel A."/>
            <person name="Donnadieu C."/>
            <person name="Desvignes T."/>
            <person name="Floi Bucao C."/>
            <person name="Jouanno E."/>
            <person name="Wen M."/>
            <person name="Mejri S."/>
            <person name="Dirks R."/>
            <person name="Jansen H."/>
            <person name="Henkel C."/>
            <person name="Chen W.J."/>
            <person name="Zahm M."/>
            <person name="Cabau C."/>
            <person name="Klopp C."/>
            <person name="Thompson A.W."/>
            <person name="Robinson-Rechavi M."/>
            <person name="Braasch I."/>
            <person name="Lecointre G."/>
            <person name="Bobe J."/>
            <person name="Postlethwait J.H."/>
            <person name="Berthelot C."/>
            <person name="Roest Crollius H."/>
            <person name="Guiguen Y."/>
        </authorList>
    </citation>
    <scope>NUCLEOTIDE SEQUENCE</scope>
    <source>
        <strain evidence="3">WJC10195</strain>
    </source>
</reference>
<feature type="compositionally biased region" description="Basic and acidic residues" evidence="2">
    <location>
        <begin position="79"/>
        <end position="96"/>
    </location>
</feature>
<dbReference type="AlphaFoldDB" id="A0A9Q1F1F8"/>
<feature type="compositionally biased region" description="Polar residues" evidence="2">
    <location>
        <begin position="286"/>
        <end position="303"/>
    </location>
</feature>
<feature type="compositionally biased region" description="Pro residues" evidence="2">
    <location>
        <begin position="484"/>
        <end position="494"/>
    </location>
</feature>